<protein>
    <submittedName>
        <fullName evidence="1">DUF4367 domain-containing protein</fullName>
    </submittedName>
</protein>
<sequence length="164" mass="18764">MKKIVQCLFITTICSSFFILNVKGDIINRQNNRIHFNILAPKKVEKDWRVHVQAVPNGRDPSTHKVIFRFMDKNFRYLILGMEESKQENRRLSVPRGGEEVHFNGQTGIFMKWDNSGEMNRDGKSVSGGLLEWNQDGTHIKMASAKLTKAQLIRLAASCQTLSD</sequence>
<evidence type="ECO:0000313" key="1">
    <source>
        <dbReference type="EMBL" id="MED1205529.1"/>
    </source>
</evidence>
<comment type="caution">
    <text evidence="1">The sequence shown here is derived from an EMBL/GenBank/DDBJ whole genome shotgun (WGS) entry which is preliminary data.</text>
</comment>
<organism evidence="1 2">
    <name type="scientific">Heyndrickxia acidicola</name>
    <dbReference type="NCBI Taxonomy" id="209389"/>
    <lineage>
        <taxon>Bacteria</taxon>
        <taxon>Bacillati</taxon>
        <taxon>Bacillota</taxon>
        <taxon>Bacilli</taxon>
        <taxon>Bacillales</taxon>
        <taxon>Bacillaceae</taxon>
        <taxon>Heyndrickxia</taxon>
    </lineage>
</organism>
<reference evidence="1 2" key="1">
    <citation type="submission" date="2023-03" db="EMBL/GenBank/DDBJ databases">
        <title>Bacillus Genome Sequencing.</title>
        <authorList>
            <person name="Dunlap C."/>
        </authorList>
    </citation>
    <scope>NUCLEOTIDE SEQUENCE [LARGE SCALE GENOMIC DNA]</scope>
    <source>
        <strain evidence="1 2">B-23453</strain>
    </source>
</reference>
<dbReference type="Proteomes" id="UP001341444">
    <property type="component" value="Unassembled WGS sequence"/>
</dbReference>
<dbReference type="EMBL" id="JARMAB010000036">
    <property type="protein sequence ID" value="MED1205529.1"/>
    <property type="molecule type" value="Genomic_DNA"/>
</dbReference>
<name>A0ABU6MMK3_9BACI</name>
<keyword evidence="2" id="KW-1185">Reference proteome</keyword>
<proteinExistence type="predicted"/>
<dbReference type="RefSeq" id="WP_083953028.1">
    <property type="nucleotide sequence ID" value="NZ_JARMAB010000036.1"/>
</dbReference>
<evidence type="ECO:0000313" key="2">
    <source>
        <dbReference type="Proteomes" id="UP001341444"/>
    </source>
</evidence>
<accession>A0ABU6MMK3</accession>
<gene>
    <name evidence="1" type="ORF">P4T90_21060</name>
</gene>